<comment type="subcellular location">
    <subcellularLocation>
        <location evidence="2">Secreted</location>
    </subcellularLocation>
</comment>
<dbReference type="OMA" id="HVRTEPW"/>
<sequence length="543" mass="58635">MLRKLLLLAATVLTAANTAEAATPAFGFTKTSNRYVINTGAGLTINMLPSTCDIVSLLYKNQELQYKAKYTHINSGLGSLQSTITQLADAKKTIQVTCTKTGITQYYFIRPNENTIYMGTYHTSDLNIPELRFLARLDRKTVATGITQSTLDGTVGAIEAHDVYATSKNITRSKFYSGVQFVDDKIHGVRGTSAGVYFVLSNSAYETSSGGPFFRDINNQCTTANELTFYMNSDHTRTEEYRHGFHGPYALTFTDGPAPSSVSVADFTFFQSLSNIKGFVKDAQRGKVTGAISDAKGVLTGSPVYVTYENANAQYWSSLGSSTFKFTSPPMVEGTYTVTVYKNQLAVGTGSVTVKAGTTTTSNLQVTYVMNTSPIWRIGTWDGTPDGFLNADKIHTMHPSDSRMTAWKPSTFRVGTDKDAVFPMALFRKANDPTAITFTLTAAQAKAPRTLQIGVSLAQLSGRPGIKVNDKWTGPVLASVAVKTRGVTRGVTHGNYMLYKYTIPASALVAGANKIAISIASGATDPAEKFLSASVVFDALELS</sequence>
<name>K3WI89_GLOUD</name>
<evidence type="ECO:0000259" key="11">
    <source>
        <dbReference type="Pfam" id="PF09284"/>
    </source>
</evidence>
<dbReference type="InterPro" id="IPR008979">
    <property type="entry name" value="Galactose-bd-like_sf"/>
</dbReference>
<keyword evidence="9" id="KW-0961">Cell wall biogenesis/degradation</keyword>
<evidence type="ECO:0000256" key="5">
    <source>
        <dbReference type="ARBA" id="ARBA00022525"/>
    </source>
</evidence>
<evidence type="ECO:0000256" key="9">
    <source>
        <dbReference type="ARBA" id="ARBA00023316"/>
    </source>
</evidence>
<reference evidence="14" key="3">
    <citation type="submission" date="2015-02" db="UniProtKB">
        <authorList>
            <consortium name="EnsemblProtists"/>
        </authorList>
    </citation>
    <scope>IDENTIFICATION</scope>
    <source>
        <strain evidence="14">DAOM BR144</strain>
    </source>
</reference>
<feature type="domain" description="Rhamnogalacturonase B N-terminal" evidence="11">
    <location>
        <begin position="26"/>
        <end position="278"/>
    </location>
</feature>
<comment type="similarity">
    <text evidence="3">Belongs to the polysaccharide lyase 4 family.</text>
</comment>
<keyword evidence="6 10" id="KW-0732">Signal</keyword>
<dbReference type="EC" id="4.2.2.23" evidence="4"/>
<dbReference type="AlphaFoldDB" id="K3WI89"/>
<accession>K3WI89</accession>
<keyword evidence="5" id="KW-0964">Secreted</keyword>
<dbReference type="FunFam" id="2.60.120.260:FF:000102">
    <property type="entry name" value="Rhamnogalacturonate lyase A"/>
    <property type="match status" value="1"/>
</dbReference>
<dbReference type="SUPFAM" id="SSF49785">
    <property type="entry name" value="Galactose-binding domain-like"/>
    <property type="match status" value="1"/>
</dbReference>
<keyword evidence="8" id="KW-0456">Lyase</keyword>
<dbReference type="eggNOG" id="ENOG502QTKY">
    <property type="taxonomic scope" value="Eukaryota"/>
</dbReference>
<evidence type="ECO:0000256" key="6">
    <source>
        <dbReference type="ARBA" id="ARBA00022729"/>
    </source>
</evidence>
<feature type="domain" description="Rhamnogalacturonan lyase" evidence="13">
    <location>
        <begin position="285"/>
        <end position="361"/>
    </location>
</feature>
<keyword evidence="15" id="KW-1185">Reference proteome</keyword>
<dbReference type="Pfam" id="PF14686">
    <property type="entry name" value="fn3_3"/>
    <property type="match status" value="1"/>
</dbReference>
<evidence type="ECO:0000256" key="3">
    <source>
        <dbReference type="ARBA" id="ARBA00010418"/>
    </source>
</evidence>
<evidence type="ECO:0000256" key="2">
    <source>
        <dbReference type="ARBA" id="ARBA00004613"/>
    </source>
</evidence>
<evidence type="ECO:0000313" key="14">
    <source>
        <dbReference type="EnsemblProtists" id="PYU1_T004681"/>
    </source>
</evidence>
<dbReference type="Pfam" id="PF14683">
    <property type="entry name" value="CBM-like"/>
    <property type="match status" value="1"/>
</dbReference>
<dbReference type="CDD" id="cd10317">
    <property type="entry name" value="RGL4_C"/>
    <property type="match status" value="1"/>
</dbReference>
<evidence type="ECO:0000256" key="7">
    <source>
        <dbReference type="ARBA" id="ARBA00023157"/>
    </source>
</evidence>
<dbReference type="InterPro" id="IPR011013">
    <property type="entry name" value="Gal_mutarotase_sf_dom"/>
</dbReference>
<dbReference type="Pfam" id="PF09284">
    <property type="entry name" value="RhgB_N"/>
    <property type="match status" value="1"/>
</dbReference>
<dbReference type="InterPro" id="IPR015364">
    <property type="entry name" value="RhgB_N"/>
</dbReference>
<evidence type="ECO:0000313" key="15">
    <source>
        <dbReference type="Proteomes" id="UP000019132"/>
    </source>
</evidence>
<dbReference type="InParanoid" id="K3WI89"/>
<dbReference type="HOGENOM" id="CLU_037882_1_1_1"/>
<reference evidence="15" key="2">
    <citation type="submission" date="2010-04" db="EMBL/GenBank/DDBJ databases">
        <authorList>
            <person name="Buell R."/>
            <person name="Hamilton J."/>
            <person name="Hostetler J."/>
        </authorList>
    </citation>
    <scope>NUCLEOTIDE SEQUENCE [LARGE SCALE GENOMIC DNA]</scope>
    <source>
        <strain evidence="15">DAOM:BR144</strain>
    </source>
</reference>
<dbReference type="Gene3D" id="2.60.40.1120">
    <property type="entry name" value="Carboxypeptidase-like, regulatory domain"/>
    <property type="match status" value="1"/>
</dbReference>
<reference evidence="15" key="1">
    <citation type="journal article" date="2010" name="Genome Biol.">
        <title>Genome sequence of the necrotrophic plant pathogen Pythium ultimum reveals original pathogenicity mechanisms and effector repertoire.</title>
        <authorList>
            <person name="Levesque C.A."/>
            <person name="Brouwer H."/>
            <person name="Cano L."/>
            <person name="Hamilton J.P."/>
            <person name="Holt C."/>
            <person name="Huitema E."/>
            <person name="Raffaele S."/>
            <person name="Robideau G.P."/>
            <person name="Thines M."/>
            <person name="Win J."/>
            <person name="Zerillo M.M."/>
            <person name="Beakes G.W."/>
            <person name="Boore J.L."/>
            <person name="Busam D."/>
            <person name="Dumas B."/>
            <person name="Ferriera S."/>
            <person name="Fuerstenberg S.I."/>
            <person name="Gachon C.M."/>
            <person name="Gaulin E."/>
            <person name="Govers F."/>
            <person name="Grenville-Briggs L."/>
            <person name="Horner N."/>
            <person name="Hostetler J."/>
            <person name="Jiang R.H."/>
            <person name="Johnson J."/>
            <person name="Krajaejun T."/>
            <person name="Lin H."/>
            <person name="Meijer H.J."/>
            <person name="Moore B."/>
            <person name="Morris P."/>
            <person name="Phuntmart V."/>
            <person name="Puiu D."/>
            <person name="Shetty J."/>
            <person name="Stajich J.E."/>
            <person name="Tripathy S."/>
            <person name="Wawra S."/>
            <person name="van West P."/>
            <person name="Whitty B.R."/>
            <person name="Coutinho P.M."/>
            <person name="Henrissat B."/>
            <person name="Martin F."/>
            <person name="Thomas P.D."/>
            <person name="Tyler B.M."/>
            <person name="De Vries R.P."/>
            <person name="Kamoun S."/>
            <person name="Yandell M."/>
            <person name="Tisserat N."/>
            <person name="Buell C.R."/>
        </authorList>
    </citation>
    <scope>NUCLEOTIDE SEQUENCE</scope>
    <source>
        <strain evidence="15">DAOM:BR144</strain>
    </source>
</reference>
<dbReference type="GO" id="GO:0102210">
    <property type="term" value="F:rhamnogalacturonan endolyase activity"/>
    <property type="evidence" value="ECO:0007669"/>
    <property type="project" value="UniProtKB-EC"/>
</dbReference>
<organism evidence="14 15">
    <name type="scientific">Globisporangium ultimum (strain ATCC 200006 / CBS 805.95 / DAOM BR144)</name>
    <name type="common">Pythium ultimum</name>
    <dbReference type="NCBI Taxonomy" id="431595"/>
    <lineage>
        <taxon>Eukaryota</taxon>
        <taxon>Sar</taxon>
        <taxon>Stramenopiles</taxon>
        <taxon>Oomycota</taxon>
        <taxon>Peronosporomycetes</taxon>
        <taxon>Pythiales</taxon>
        <taxon>Pythiaceae</taxon>
        <taxon>Globisporangium</taxon>
    </lineage>
</organism>
<evidence type="ECO:0000256" key="4">
    <source>
        <dbReference type="ARBA" id="ARBA00012437"/>
    </source>
</evidence>
<evidence type="ECO:0000259" key="13">
    <source>
        <dbReference type="Pfam" id="PF14686"/>
    </source>
</evidence>
<dbReference type="EnsemblProtists" id="PYU1_T004681">
    <property type="protein sequence ID" value="PYU1_T004681"/>
    <property type="gene ID" value="PYU1_G004670"/>
</dbReference>
<dbReference type="SUPFAM" id="SSF74650">
    <property type="entry name" value="Galactose mutarotase-like"/>
    <property type="match status" value="1"/>
</dbReference>
<feature type="signal peptide" evidence="10">
    <location>
        <begin position="1"/>
        <end position="21"/>
    </location>
</feature>
<dbReference type="GO" id="GO:0030246">
    <property type="term" value="F:carbohydrate binding"/>
    <property type="evidence" value="ECO:0007669"/>
    <property type="project" value="InterPro"/>
</dbReference>
<dbReference type="InterPro" id="IPR016590">
    <property type="entry name" value="Rhamnogalacturonase_B"/>
</dbReference>
<dbReference type="InterPro" id="IPR029413">
    <property type="entry name" value="RG-lyase_II"/>
</dbReference>
<evidence type="ECO:0000259" key="12">
    <source>
        <dbReference type="Pfam" id="PF14683"/>
    </source>
</evidence>
<feature type="chain" id="PRO_5003867955" description="rhamnogalacturonan endolyase" evidence="10">
    <location>
        <begin position="22"/>
        <end position="543"/>
    </location>
</feature>
<dbReference type="GO" id="GO:0071555">
    <property type="term" value="P:cell wall organization"/>
    <property type="evidence" value="ECO:0007669"/>
    <property type="project" value="UniProtKB-KW"/>
</dbReference>
<proteinExistence type="inferred from homology"/>
<evidence type="ECO:0000256" key="1">
    <source>
        <dbReference type="ARBA" id="ARBA00001324"/>
    </source>
</evidence>
<dbReference type="Proteomes" id="UP000019132">
    <property type="component" value="Unassembled WGS sequence"/>
</dbReference>
<dbReference type="GO" id="GO:0045490">
    <property type="term" value="P:pectin catabolic process"/>
    <property type="evidence" value="ECO:0007669"/>
    <property type="project" value="TreeGrafter"/>
</dbReference>
<dbReference type="InterPro" id="IPR014718">
    <property type="entry name" value="GH-type_carb-bd"/>
</dbReference>
<dbReference type="VEuPathDB" id="FungiDB:PYU1_G004670"/>
<dbReference type="Gene3D" id="2.60.120.260">
    <property type="entry name" value="Galactose-binding domain-like"/>
    <property type="match status" value="1"/>
</dbReference>
<dbReference type="InterPro" id="IPR029411">
    <property type="entry name" value="RG-lyase_III"/>
</dbReference>
<protein>
    <recommendedName>
        <fullName evidence="4">rhamnogalacturonan endolyase</fullName>
        <ecNumber evidence="4">4.2.2.23</ecNumber>
    </recommendedName>
</protein>
<feature type="domain" description="Rhamnogalacturonan lyase" evidence="12">
    <location>
        <begin position="375"/>
        <end position="542"/>
    </location>
</feature>
<dbReference type="STRING" id="431595.K3WI89"/>
<keyword evidence="7" id="KW-1015">Disulfide bond</keyword>
<dbReference type="PANTHER" id="PTHR36574:SF1">
    <property type="entry name" value="RHAMNOGALACTURONATE LYASE-RELATED"/>
    <property type="match status" value="1"/>
</dbReference>
<dbReference type="EMBL" id="GL376631">
    <property type="status" value="NOT_ANNOTATED_CDS"/>
    <property type="molecule type" value="Genomic_DNA"/>
</dbReference>
<evidence type="ECO:0000256" key="8">
    <source>
        <dbReference type="ARBA" id="ARBA00023239"/>
    </source>
</evidence>
<dbReference type="GO" id="GO:0005576">
    <property type="term" value="C:extracellular region"/>
    <property type="evidence" value="ECO:0007669"/>
    <property type="project" value="UniProtKB-SubCell"/>
</dbReference>
<comment type="catalytic activity">
    <reaction evidence="1">
        <text>Endotype eliminative cleavage of L-alpha-rhamnopyranosyl-(1-&gt;4)-alpha-D-galactopyranosyluronic acid bonds of rhamnogalacturonan I domains in ramified hairy regions of pectin leaving L-rhamnopyranose at the reducing end and 4-deoxy-4,5-unsaturated D-galactopyranosyluronic acid at the non-reducing end.</text>
        <dbReference type="EC" id="4.2.2.23"/>
    </reaction>
</comment>
<dbReference type="Gene3D" id="2.70.98.10">
    <property type="match status" value="1"/>
</dbReference>
<evidence type="ECO:0000256" key="10">
    <source>
        <dbReference type="SAM" id="SignalP"/>
    </source>
</evidence>
<dbReference type="SUPFAM" id="SSF49452">
    <property type="entry name" value="Starch-binding domain-like"/>
    <property type="match status" value="1"/>
</dbReference>
<dbReference type="PANTHER" id="PTHR36574">
    <property type="entry name" value="RHAMNOGALACTURONATE LYASE-RELATED"/>
    <property type="match status" value="1"/>
</dbReference>
<dbReference type="InterPro" id="IPR013784">
    <property type="entry name" value="Carb-bd-like_fold"/>
</dbReference>